<dbReference type="Pfam" id="PF04073">
    <property type="entry name" value="tRNA_edit"/>
    <property type="match status" value="1"/>
</dbReference>
<name>A0A381P2C3_9ZZZZ</name>
<feature type="domain" description="YbaK/aminoacyl-tRNA synthetase-associated" evidence="1">
    <location>
        <begin position="23"/>
        <end position="144"/>
    </location>
</feature>
<evidence type="ECO:0000259" key="1">
    <source>
        <dbReference type="Pfam" id="PF04073"/>
    </source>
</evidence>
<dbReference type="PANTHER" id="PTHR30411">
    <property type="entry name" value="CYTOPLASMIC PROTEIN"/>
    <property type="match status" value="1"/>
</dbReference>
<evidence type="ECO:0000313" key="2">
    <source>
        <dbReference type="EMBL" id="SUZ61042.1"/>
    </source>
</evidence>
<dbReference type="Gene3D" id="3.90.960.10">
    <property type="entry name" value="YbaK/aminoacyl-tRNA synthetase-associated domain"/>
    <property type="match status" value="1"/>
</dbReference>
<protein>
    <recommendedName>
        <fullName evidence="1">YbaK/aminoacyl-tRNA synthetase-associated domain-containing protein</fullName>
    </recommendedName>
</protein>
<dbReference type="SUPFAM" id="SSF55826">
    <property type="entry name" value="YbaK/ProRS associated domain"/>
    <property type="match status" value="1"/>
</dbReference>
<sequence>MTDLVIKTLDGLNAEYEIIDCDPDLADTVQFCDSYGYRLDESANAILVVGKADPRRYAMCLVLANTQIDVNRVVRKKFEVKKASFASPEETIQMTGMVLGGVTPLGLPPTLPVWIDSRIMDCARVIVGGGSRDRKVYLDPRGLEALPSAEVIENLAKQRPEST</sequence>
<reference evidence="2" key="1">
    <citation type="submission" date="2018-05" db="EMBL/GenBank/DDBJ databases">
        <authorList>
            <person name="Lanie J.A."/>
            <person name="Ng W.-L."/>
            <person name="Kazmierczak K.M."/>
            <person name="Andrzejewski T.M."/>
            <person name="Davidsen T.M."/>
            <person name="Wayne K.J."/>
            <person name="Tettelin H."/>
            <person name="Glass J.I."/>
            <person name="Rusch D."/>
            <person name="Podicherti R."/>
            <person name="Tsui H.-C.T."/>
            <person name="Winkler M.E."/>
        </authorList>
    </citation>
    <scope>NUCLEOTIDE SEQUENCE</scope>
</reference>
<proteinExistence type="predicted"/>
<dbReference type="InterPro" id="IPR036754">
    <property type="entry name" value="YbaK/aa-tRNA-synt-asso_dom_sf"/>
</dbReference>
<accession>A0A381P2C3</accession>
<dbReference type="AlphaFoldDB" id="A0A381P2C3"/>
<organism evidence="2">
    <name type="scientific">marine metagenome</name>
    <dbReference type="NCBI Taxonomy" id="408172"/>
    <lineage>
        <taxon>unclassified sequences</taxon>
        <taxon>metagenomes</taxon>
        <taxon>ecological metagenomes</taxon>
    </lineage>
</organism>
<dbReference type="InterPro" id="IPR007214">
    <property type="entry name" value="YbaK/aa-tRNA-synth-assoc-dom"/>
</dbReference>
<dbReference type="PANTHER" id="PTHR30411:SF1">
    <property type="entry name" value="CYTOPLASMIC PROTEIN"/>
    <property type="match status" value="1"/>
</dbReference>
<gene>
    <name evidence="2" type="ORF">METZ01_LOCUS13896</name>
</gene>
<dbReference type="GO" id="GO:0002161">
    <property type="term" value="F:aminoacyl-tRNA deacylase activity"/>
    <property type="evidence" value="ECO:0007669"/>
    <property type="project" value="InterPro"/>
</dbReference>
<dbReference type="EMBL" id="UINC01000777">
    <property type="protein sequence ID" value="SUZ61042.1"/>
    <property type="molecule type" value="Genomic_DNA"/>
</dbReference>